<feature type="domain" description="Peptidoglycan binding-like" evidence="3">
    <location>
        <begin position="237"/>
        <end position="292"/>
    </location>
</feature>
<protein>
    <submittedName>
        <fullName evidence="4">Putative peptidoglycan binding domain-containing protein</fullName>
    </submittedName>
</protein>
<evidence type="ECO:0000256" key="2">
    <source>
        <dbReference type="SAM" id="SignalP"/>
    </source>
</evidence>
<feature type="region of interest" description="Disordered" evidence="1">
    <location>
        <begin position="304"/>
        <end position="325"/>
    </location>
</feature>
<dbReference type="Proteomes" id="UP000199650">
    <property type="component" value="Unassembled WGS sequence"/>
</dbReference>
<keyword evidence="5" id="KW-1185">Reference proteome</keyword>
<dbReference type="STRING" id="1173584.SAMN05444851_0016"/>
<feature type="domain" description="Peptidoglycan binding-like" evidence="3">
    <location>
        <begin position="432"/>
        <end position="487"/>
    </location>
</feature>
<feature type="signal peptide" evidence="2">
    <location>
        <begin position="1"/>
        <end position="23"/>
    </location>
</feature>
<dbReference type="Gene3D" id="1.10.101.10">
    <property type="entry name" value="PGBD-like superfamily/PGBD"/>
    <property type="match status" value="2"/>
</dbReference>
<dbReference type="AlphaFoldDB" id="A0A1I0MGG5"/>
<dbReference type="InterPro" id="IPR036365">
    <property type="entry name" value="PGBD-like_sf"/>
</dbReference>
<gene>
    <name evidence="4" type="ORF">SAMN05444851_0016</name>
</gene>
<evidence type="ECO:0000313" key="4">
    <source>
        <dbReference type="EMBL" id="SEV87457.1"/>
    </source>
</evidence>
<reference evidence="4 5" key="1">
    <citation type="submission" date="2016-10" db="EMBL/GenBank/DDBJ databases">
        <authorList>
            <person name="de Groot N.N."/>
        </authorList>
    </citation>
    <scope>NUCLEOTIDE SEQUENCE [LARGE SCALE GENOMIC DNA]</scope>
    <source>
        <strain evidence="4 5">DSM 29439</strain>
    </source>
</reference>
<dbReference type="InterPro" id="IPR036366">
    <property type="entry name" value="PGBDSf"/>
</dbReference>
<evidence type="ECO:0000313" key="5">
    <source>
        <dbReference type="Proteomes" id="UP000199650"/>
    </source>
</evidence>
<dbReference type="Pfam" id="PF01471">
    <property type="entry name" value="PG_binding_1"/>
    <property type="match status" value="2"/>
</dbReference>
<proteinExistence type="predicted"/>
<organism evidence="4 5">
    <name type="scientific">Aliiroseovarius sediminilitoris</name>
    <dbReference type="NCBI Taxonomy" id="1173584"/>
    <lineage>
        <taxon>Bacteria</taxon>
        <taxon>Pseudomonadati</taxon>
        <taxon>Pseudomonadota</taxon>
        <taxon>Alphaproteobacteria</taxon>
        <taxon>Rhodobacterales</taxon>
        <taxon>Paracoccaceae</taxon>
        <taxon>Aliiroseovarius</taxon>
    </lineage>
</organism>
<dbReference type="SUPFAM" id="SSF47090">
    <property type="entry name" value="PGBD-like"/>
    <property type="match status" value="2"/>
</dbReference>
<name>A0A1I0MGG5_9RHOB</name>
<evidence type="ECO:0000256" key="1">
    <source>
        <dbReference type="SAM" id="MobiDB-lite"/>
    </source>
</evidence>
<keyword evidence="2" id="KW-0732">Signal</keyword>
<feature type="chain" id="PRO_5011469271" evidence="2">
    <location>
        <begin position="24"/>
        <end position="491"/>
    </location>
</feature>
<accession>A0A1I0MGG5</accession>
<evidence type="ECO:0000259" key="3">
    <source>
        <dbReference type="Pfam" id="PF01471"/>
    </source>
</evidence>
<dbReference type="EMBL" id="FOJB01000001">
    <property type="protein sequence ID" value="SEV87457.1"/>
    <property type="molecule type" value="Genomic_DNA"/>
</dbReference>
<feature type="compositionally biased region" description="Basic and acidic residues" evidence="1">
    <location>
        <begin position="304"/>
        <end position="317"/>
    </location>
</feature>
<dbReference type="InterPro" id="IPR002477">
    <property type="entry name" value="Peptidoglycan-bd-like"/>
</dbReference>
<sequence length="491" mass="53264">MTRRFQIAVAAAALSGLAGFATAKDAALLVTQSDYRYLEDVVGVKNAETLERRLTQEGFTFLDSESERADDTWDAISVFRTEAEDAERLLIFLSGRFANNGDETWLITRYAEDVDDLSIGGVGVPLSAILRSVADHPDRALVLLAPQGSGTPLGAGLLPGVGPIEAPEGVGVLIGPADGLVRFVDKIALTPDAKMRSALRANYPAVEVFGDVADNTPFTRGELSNAERAEAALGLTRSERRNVQRDLTILGHSPGGIDGIFGRGSRAAIEAWQKDQGHETTGYLNARQIKALQRQASRRAAELEEAARERAAEETRQDNAFWNKNGKDGSAKGLLAYLKKYPDGLHSDEANEALAKLQGGGNGKASKIELENWNIAKAKDTVQAYDTFLRRHPNGYFSAVAANRIEELKQAQRRQAEQKALAAAEASLLKNGPLRLIVEQRLSGQGFKTGQVDGAFDAQTRKALRQYQKSRGLAVTGFVDQITFARLMINM</sequence>
<dbReference type="RefSeq" id="WP_177179254.1">
    <property type="nucleotide sequence ID" value="NZ_FOJB01000001.1"/>
</dbReference>